<dbReference type="SUPFAM" id="SSF52540">
    <property type="entry name" value="P-loop containing nucleoside triphosphate hydrolases"/>
    <property type="match status" value="1"/>
</dbReference>
<keyword evidence="3" id="KW-1185">Reference proteome</keyword>
<keyword evidence="1" id="KW-0808">Transferase</keyword>
<dbReference type="Gene3D" id="3.40.50.300">
    <property type="entry name" value="P-loop containing nucleotide triphosphate hydrolases"/>
    <property type="match status" value="1"/>
</dbReference>
<sequence length="399" mass="45563">MAQEANVPDEVADIVRKAIGAFQENSLSDAIIGLEAALRYPMPEETCRDICCQLSDWCTRTGDLGRARRHLIRAILLMPGDTRTRLEYAELALVDSPALGLPELLAQVRRDRSARSALSLARIFLRRGEVKRSVALARLGNARERKTRGLSRTAILDQWNERKNRLVHLRPHWQRRDWYFGQRGDVQNVFICGVPRSGSTLLELMLLSMEGVASVGESPEVQECLAAGLAGKPALTLRDLKVPAKIVLNKLMDNIYLADFILEKIRNAKILIINRNPESVFFSNYMQKYQSDWDICYEDSTLADFIDDVRKRSEMLAAQWPGRVMAIDYEQLTRDPLRTFMKISVLLGLEGDRFDGQHLRADTVHTASKLAVRQPLRDDMNQKYLKAARFMPYLRNRYS</sequence>
<dbReference type="Proteomes" id="UP001060336">
    <property type="component" value="Chromosome"/>
</dbReference>
<proteinExistence type="predicted"/>
<accession>A0A9J7B0Z0</accession>
<evidence type="ECO:0000313" key="2">
    <source>
        <dbReference type="EMBL" id="UUX51349.1"/>
    </source>
</evidence>
<dbReference type="RefSeq" id="WP_257770781.1">
    <property type="nucleotide sequence ID" value="NZ_CP102480.1"/>
</dbReference>
<dbReference type="Pfam" id="PF13469">
    <property type="entry name" value="Sulfotransfer_3"/>
    <property type="match status" value="2"/>
</dbReference>
<evidence type="ECO:0000313" key="3">
    <source>
        <dbReference type="Proteomes" id="UP001060336"/>
    </source>
</evidence>
<dbReference type="GO" id="GO:0008476">
    <property type="term" value="F:protein-tyrosine sulfotransferase activity"/>
    <property type="evidence" value="ECO:0007669"/>
    <property type="project" value="InterPro"/>
</dbReference>
<evidence type="ECO:0000256" key="1">
    <source>
        <dbReference type="ARBA" id="ARBA00022679"/>
    </source>
</evidence>
<dbReference type="KEGG" id="naci:NUH88_06545"/>
<dbReference type="AlphaFoldDB" id="A0A9J7B0Z0"/>
<reference evidence="2" key="1">
    <citation type="submission" date="2022-08" db="EMBL/GenBank/DDBJ databases">
        <title>Nisaea acidiphila sp. nov., isolated from a marine algal debris and emended description of the genus Nisaea Urios et al. 2008.</title>
        <authorList>
            <person name="Kwon K."/>
        </authorList>
    </citation>
    <scope>NUCLEOTIDE SEQUENCE</scope>
    <source>
        <strain evidence="2">MEBiC11861</strain>
    </source>
</reference>
<organism evidence="2 3">
    <name type="scientific">Nisaea acidiphila</name>
    <dbReference type="NCBI Taxonomy" id="1862145"/>
    <lineage>
        <taxon>Bacteria</taxon>
        <taxon>Pseudomonadati</taxon>
        <taxon>Pseudomonadota</taxon>
        <taxon>Alphaproteobacteria</taxon>
        <taxon>Rhodospirillales</taxon>
        <taxon>Thalassobaculaceae</taxon>
        <taxon>Nisaea</taxon>
    </lineage>
</organism>
<name>A0A9J7B0Z0_9PROT</name>
<gene>
    <name evidence="2" type="ORF">NUH88_06545</name>
</gene>
<dbReference type="InterPro" id="IPR026634">
    <property type="entry name" value="TPST-like"/>
</dbReference>
<dbReference type="PANTHER" id="PTHR12788">
    <property type="entry name" value="PROTEIN-TYROSINE SULFOTRANSFERASE 2"/>
    <property type="match status" value="1"/>
</dbReference>
<protein>
    <submittedName>
        <fullName evidence="2">Sulfotransferase</fullName>
    </submittedName>
</protein>
<dbReference type="InterPro" id="IPR027417">
    <property type="entry name" value="P-loop_NTPase"/>
</dbReference>
<dbReference type="PANTHER" id="PTHR12788:SF10">
    <property type="entry name" value="PROTEIN-TYROSINE SULFOTRANSFERASE"/>
    <property type="match status" value="1"/>
</dbReference>
<dbReference type="EMBL" id="CP102480">
    <property type="protein sequence ID" value="UUX51349.1"/>
    <property type="molecule type" value="Genomic_DNA"/>
</dbReference>